<dbReference type="PATRIC" id="fig|1268837.3.peg.599"/>
<gene>
    <name evidence="1" type="ORF">RAT170B_1684</name>
</gene>
<dbReference type="RefSeq" id="WP_045806052.1">
    <property type="nucleotide sequence ID" value="NZ_LAOQ01000015.1"/>
</dbReference>
<name>A0A0F3RCB5_9RICK</name>
<dbReference type="AlphaFoldDB" id="A0A0F3RCB5"/>
<evidence type="ECO:0000313" key="2">
    <source>
        <dbReference type="Proteomes" id="UP000033736"/>
    </source>
</evidence>
<evidence type="ECO:0000313" key="1">
    <source>
        <dbReference type="EMBL" id="KJW03742.1"/>
    </source>
</evidence>
<comment type="caution">
    <text evidence="1">The sequence shown here is derived from an EMBL/GenBank/DDBJ whole genome shotgun (WGS) entry which is preliminary data.</text>
</comment>
<reference evidence="1 2" key="1">
    <citation type="submission" date="2015-01" db="EMBL/GenBank/DDBJ databases">
        <title>Genome Sequencing of Rickettsiales /home/snadendla/prok_pipe/test/illegal_ec_num.txt.</title>
        <authorList>
            <person name="Daugherty S.C."/>
            <person name="Su Q."/>
            <person name="Abolude K."/>
            <person name="Beier-Sexton M."/>
            <person name="Carlyon J.A."/>
            <person name="Carter R."/>
            <person name="Day N.P."/>
            <person name="Dumler S.J."/>
            <person name="Dyachenko V."/>
            <person name="Godinez A."/>
            <person name="Kurtti T.J."/>
            <person name="Lichay M."/>
            <person name="Mullins K.E."/>
            <person name="Ott S."/>
            <person name="Pappas-Brown V."/>
            <person name="Paris D.H."/>
            <person name="Patel P."/>
            <person name="Richards A.L."/>
            <person name="Sadzewicz L."/>
            <person name="Sears K."/>
            <person name="Seidman D."/>
            <person name="Sengamalay N."/>
            <person name="Stenos J."/>
            <person name="Tallon L.J."/>
            <person name="Vincent G."/>
            <person name="Fraser C.M."/>
            <person name="Munderloh U."/>
            <person name="Dunning-Hotopp J.C."/>
        </authorList>
    </citation>
    <scope>NUCLEOTIDE SEQUENCE [LARGE SCALE GENOMIC DNA]</scope>
    <source>
        <strain evidence="1 2">T170-B</strain>
    </source>
</reference>
<proteinExistence type="predicted"/>
<keyword evidence="2" id="KW-1185">Reference proteome</keyword>
<organism evidence="1 2">
    <name type="scientific">Rickettsia argasii T170-B</name>
    <dbReference type="NCBI Taxonomy" id="1268837"/>
    <lineage>
        <taxon>Bacteria</taxon>
        <taxon>Pseudomonadati</taxon>
        <taxon>Pseudomonadota</taxon>
        <taxon>Alphaproteobacteria</taxon>
        <taxon>Rickettsiales</taxon>
        <taxon>Rickettsiaceae</taxon>
        <taxon>Rickettsieae</taxon>
        <taxon>Rickettsia</taxon>
        <taxon>spotted fever group</taxon>
    </lineage>
</organism>
<dbReference type="Proteomes" id="UP000033736">
    <property type="component" value="Unassembled WGS sequence"/>
</dbReference>
<sequence>MPYKERVRAGLPRKRDKQKYKVTNWSQYNQSLRQRGMISLYFPEGDLETLFIRLCSEGYLLGFFGRNYPIFTAVH</sequence>
<protein>
    <submittedName>
        <fullName evidence="1">Transposase domain protein</fullName>
    </submittedName>
</protein>
<dbReference type="EMBL" id="LAOQ01000015">
    <property type="protein sequence ID" value="KJW03742.1"/>
    <property type="molecule type" value="Genomic_DNA"/>
</dbReference>
<accession>A0A0F3RCB5</accession>